<dbReference type="PANTHER" id="PTHR24171:SF9">
    <property type="entry name" value="ANKYRIN REPEAT DOMAIN-CONTAINING PROTEIN 39"/>
    <property type="match status" value="1"/>
</dbReference>
<name>A0A1Z4LMY6_9CYAN</name>
<keyword evidence="5" id="KW-1185">Reference proteome</keyword>
<keyword evidence="1" id="KW-0677">Repeat</keyword>
<gene>
    <name evidence="4" type="ORF">NIES267_20550</name>
</gene>
<accession>A0A1Z4LMY6</accession>
<feature type="repeat" description="ANK" evidence="3">
    <location>
        <begin position="45"/>
        <end position="73"/>
    </location>
</feature>
<dbReference type="PROSITE" id="PS50088">
    <property type="entry name" value="ANK_REPEAT"/>
    <property type="match status" value="6"/>
</dbReference>
<feature type="repeat" description="ANK" evidence="3">
    <location>
        <begin position="174"/>
        <end position="206"/>
    </location>
</feature>
<dbReference type="InterPro" id="IPR002110">
    <property type="entry name" value="Ankyrin_rpt"/>
</dbReference>
<dbReference type="AlphaFoldDB" id="A0A1Z4LMY6"/>
<dbReference type="EMBL" id="AP018227">
    <property type="protein sequence ID" value="BAY82573.1"/>
    <property type="molecule type" value="Genomic_DNA"/>
</dbReference>
<dbReference type="OrthoDB" id="9772065at2"/>
<evidence type="ECO:0000313" key="4">
    <source>
        <dbReference type="EMBL" id="BAY82573.1"/>
    </source>
</evidence>
<dbReference type="Proteomes" id="UP000218418">
    <property type="component" value="Chromosome"/>
</dbReference>
<feature type="repeat" description="ANK" evidence="3">
    <location>
        <begin position="383"/>
        <end position="415"/>
    </location>
</feature>
<keyword evidence="2 3" id="KW-0040">ANK repeat</keyword>
<feature type="repeat" description="ANK" evidence="3">
    <location>
        <begin position="141"/>
        <end position="173"/>
    </location>
</feature>
<feature type="repeat" description="ANK" evidence="3">
    <location>
        <begin position="207"/>
        <end position="239"/>
    </location>
</feature>
<dbReference type="PANTHER" id="PTHR24171">
    <property type="entry name" value="ANKYRIN REPEAT DOMAIN-CONTAINING PROTEIN 39-RELATED"/>
    <property type="match status" value="1"/>
</dbReference>
<evidence type="ECO:0000256" key="1">
    <source>
        <dbReference type="ARBA" id="ARBA00022737"/>
    </source>
</evidence>
<organism evidence="4 5">
    <name type="scientific">Calothrix parasitica NIES-267</name>
    <dbReference type="NCBI Taxonomy" id="1973488"/>
    <lineage>
        <taxon>Bacteria</taxon>
        <taxon>Bacillati</taxon>
        <taxon>Cyanobacteriota</taxon>
        <taxon>Cyanophyceae</taxon>
        <taxon>Nostocales</taxon>
        <taxon>Calotrichaceae</taxon>
        <taxon>Calothrix</taxon>
    </lineage>
</organism>
<sequence>MSISSNNESESNSRSIYEIIQTDDIAGVRNFITNGADINQVHKESGYTPLEIAAEKGELKIAKILIEAGAIVDNGLSEPLELAAYNGFTEIVDLLLQAGNYAEKEKNKHFYNAFFSAIIRGHIKIVKSFIGIGVDVNYLLDGDSGLCRATERCHEEIVEFLLEAGAEVNLRNGNQSTALMQAAYRASGEIARILIEKGADINAKDAEGQTPLIIAAGFGNAEVAGELILAGADIDAKDNNGHTALMYASLCESNDITEPIPDLEELEEISSESTDSFEDKLKKLEQLGNILSNIEITGRVNIAQMLRIAGASQQGLGINDLVKAAEVGNLVKVKNLIKAGVDINGYSPTGNTALIAAVKKNHINIAQTLIKAGADINLPDKNIDNTPLMEAVMRENTEIVRILIEAGADVNIHTDYEYTAFTRAQYHSNPEIIKLLKDAGARNYHEIPVSQWRGIDTIELNDHSVIVKASVEEVSEALYQIWNANIWQKDVFEKEIEITDICFIVFQFPGHSWTAIRGQNLTVLYDFNNLNVELIKQQWQNPINEQNAKDTSKLLKTKAIDFGCNDTFGAVGYSVFDSGELVEEFSYCCNSDFSKKNEKPAEDNECVIVTNDFYFRSQLRHISIDEIPQHERDDDDYFDDEPEIDTDEFKFVNDFIKSLDAYIPTWGGRNHNGAGHKKVLRVIGFDPEDIERMDFIAIS</sequence>
<dbReference type="Pfam" id="PF00023">
    <property type="entry name" value="Ank"/>
    <property type="match status" value="1"/>
</dbReference>
<dbReference type="SUPFAM" id="SSF48403">
    <property type="entry name" value="Ankyrin repeat"/>
    <property type="match status" value="2"/>
</dbReference>
<dbReference type="InterPro" id="IPR036770">
    <property type="entry name" value="Ankyrin_rpt-contain_sf"/>
</dbReference>
<feature type="repeat" description="ANK" evidence="3">
    <location>
        <begin position="349"/>
        <end position="381"/>
    </location>
</feature>
<dbReference type="Gene3D" id="1.25.40.20">
    <property type="entry name" value="Ankyrin repeat-containing domain"/>
    <property type="match status" value="2"/>
</dbReference>
<dbReference type="SMART" id="SM00248">
    <property type="entry name" value="ANK"/>
    <property type="match status" value="11"/>
</dbReference>
<evidence type="ECO:0000313" key="5">
    <source>
        <dbReference type="Proteomes" id="UP000218418"/>
    </source>
</evidence>
<evidence type="ECO:0000256" key="3">
    <source>
        <dbReference type="PROSITE-ProRule" id="PRU00023"/>
    </source>
</evidence>
<dbReference type="Pfam" id="PF12796">
    <property type="entry name" value="Ank_2"/>
    <property type="match status" value="4"/>
</dbReference>
<proteinExistence type="predicted"/>
<protein>
    <submittedName>
        <fullName evidence="4">Ankyrin</fullName>
    </submittedName>
</protein>
<evidence type="ECO:0000256" key="2">
    <source>
        <dbReference type="ARBA" id="ARBA00023043"/>
    </source>
</evidence>
<dbReference type="PRINTS" id="PR01415">
    <property type="entry name" value="ANKYRIN"/>
</dbReference>
<dbReference type="PROSITE" id="PS50297">
    <property type="entry name" value="ANK_REP_REGION"/>
    <property type="match status" value="6"/>
</dbReference>
<reference evidence="4 5" key="1">
    <citation type="submission" date="2017-06" db="EMBL/GenBank/DDBJ databases">
        <title>Genome sequencing of cyanobaciteial culture collection at National Institute for Environmental Studies (NIES).</title>
        <authorList>
            <person name="Hirose Y."/>
            <person name="Shimura Y."/>
            <person name="Fujisawa T."/>
            <person name="Nakamura Y."/>
            <person name="Kawachi M."/>
        </authorList>
    </citation>
    <scope>NUCLEOTIDE SEQUENCE [LARGE SCALE GENOMIC DNA]</scope>
    <source>
        <strain evidence="4 5">NIES-267</strain>
    </source>
</reference>